<accession>A0AAV5A6G0</accession>
<dbReference type="Proteomes" id="UP001050691">
    <property type="component" value="Unassembled WGS sequence"/>
</dbReference>
<protein>
    <submittedName>
        <fullName evidence="2">Uncharacterized protein</fullName>
    </submittedName>
</protein>
<reference evidence="2" key="1">
    <citation type="submission" date="2021-10" db="EMBL/GenBank/DDBJ databases">
        <title>De novo Genome Assembly of Clathrus columnatus (Basidiomycota, Fungi) Using Illumina and Nanopore Sequence Data.</title>
        <authorList>
            <person name="Ogiso-Tanaka E."/>
            <person name="Itagaki H."/>
            <person name="Hosoya T."/>
            <person name="Hosaka K."/>
        </authorList>
    </citation>
    <scope>NUCLEOTIDE SEQUENCE</scope>
    <source>
        <strain evidence="2">MO-923</strain>
    </source>
</reference>
<gene>
    <name evidence="2" type="ORF">Clacol_004442</name>
</gene>
<feature type="compositionally biased region" description="Polar residues" evidence="1">
    <location>
        <begin position="7"/>
        <end position="22"/>
    </location>
</feature>
<organism evidence="2 3">
    <name type="scientific">Clathrus columnatus</name>
    <dbReference type="NCBI Taxonomy" id="1419009"/>
    <lineage>
        <taxon>Eukaryota</taxon>
        <taxon>Fungi</taxon>
        <taxon>Dikarya</taxon>
        <taxon>Basidiomycota</taxon>
        <taxon>Agaricomycotina</taxon>
        <taxon>Agaricomycetes</taxon>
        <taxon>Phallomycetidae</taxon>
        <taxon>Phallales</taxon>
        <taxon>Clathraceae</taxon>
        <taxon>Clathrus</taxon>
    </lineage>
</organism>
<evidence type="ECO:0000313" key="2">
    <source>
        <dbReference type="EMBL" id="GJJ10216.1"/>
    </source>
</evidence>
<dbReference type="EMBL" id="BPWL01000005">
    <property type="protein sequence ID" value="GJJ10216.1"/>
    <property type="molecule type" value="Genomic_DNA"/>
</dbReference>
<evidence type="ECO:0000313" key="3">
    <source>
        <dbReference type="Proteomes" id="UP001050691"/>
    </source>
</evidence>
<evidence type="ECO:0000256" key="1">
    <source>
        <dbReference type="SAM" id="MobiDB-lite"/>
    </source>
</evidence>
<keyword evidence="3" id="KW-1185">Reference proteome</keyword>
<dbReference type="AlphaFoldDB" id="A0AAV5A6G0"/>
<feature type="region of interest" description="Disordered" evidence="1">
    <location>
        <begin position="1"/>
        <end position="45"/>
    </location>
</feature>
<feature type="compositionally biased region" description="Low complexity" evidence="1">
    <location>
        <begin position="23"/>
        <end position="32"/>
    </location>
</feature>
<comment type="caution">
    <text evidence="2">The sequence shown here is derived from an EMBL/GenBank/DDBJ whole genome shotgun (WGS) entry which is preliminary data.</text>
</comment>
<sequence>MFEMNNDESQSRPITPPSVTTEQPAQQLSPLLPSIPPHFTPSRPRAPQLVAPVEATSPEELDIIPAMEKLMKMSAQDVWEQITNSENYAITIEYQMEFIV</sequence>
<name>A0AAV5A6G0_9AGAM</name>
<proteinExistence type="predicted"/>